<dbReference type="SUPFAM" id="SSF47413">
    <property type="entry name" value="lambda repressor-like DNA-binding domains"/>
    <property type="match status" value="1"/>
</dbReference>
<dbReference type="EMBL" id="JBIAQY010000003">
    <property type="protein sequence ID" value="MFF3567959.1"/>
    <property type="molecule type" value="Genomic_DNA"/>
</dbReference>
<gene>
    <name evidence="3" type="ORF">ACFYXQ_09295</name>
</gene>
<keyword evidence="4" id="KW-1185">Reference proteome</keyword>
<dbReference type="CDD" id="cd00093">
    <property type="entry name" value="HTH_XRE"/>
    <property type="match status" value="1"/>
</dbReference>
<evidence type="ECO:0000256" key="1">
    <source>
        <dbReference type="SAM" id="MobiDB-lite"/>
    </source>
</evidence>
<proteinExistence type="predicted"/>
<evidence type="ECO:0000313" key="3">
    <source>
        <dbReference type="EMBL" id="MFF3567959.1"/>
    </source>
</evidence>
<dbReference type="InterPro" id="IPR001387">
    <property type="entry name" value="Cro/C1-type_HTH"/>
</dbReference>
<name>A0ABW6RWT7_9NOCA</name>
<dbReference type="Proteomes" id="UP001601992">
    <property type="component" value="Unassembled WGS sequence"/>
</dbReference>
<dbReference type="Pfam" id="PF13560">
    <property type="entry name" value="HTH_31"/>
    <property type="match status" value="1"/>
</dbReference>
<organism evidence="3 4">
    <name type="scientific">Nocardia jiangxiensis</name>
    <dbReference type="NCBI Taxonomy" id="282685"/>
    <lineage>
        <taxon>Bacteria</taxon>
        <taxon>Bacillati</taxon>
        <taxon>Actinomycetota</taxon>
        <taxon>Actinomycetes</taxon>
        <taxon>Mycobacteriales</taxon>
        <taxon>Nocardiaceae</taxon>
        <taxon>Nocardia</taxon>
    </lineage>
</organism>
<dbReference type="RefSeq" id="WP_387403173.1">
    <property type="nucleotide sequence ID" value="NZ_JBIAQY010000003.1"/>
</dbReference>
<dbReference type="SMART" id="SM00530">
    <property type="entry name" value="HTH_XRE"/>
    <property type="match status" value="1"/>
</dbReference>
<feature type="region of interest" description="Disordered" evidence="1">
    <location>
        <begin position="1"/>
        <end position="23"/>
    </location>
</feature>
<dbReference type="Pfam" id="PF19054">
    <property type="entry name" value="DUF5753"/>
    <property type="match status" value="1"/>
</dbReference>
<protein>
    <submittedName>
        <fullName evidence="3">Helix-turn-helix domain-containing protein</fullName>
    </submittedName>
</protein>
<feature type="domain" description="HTH cro/C1-type" evidence="2">
    <location>
        <begin position="33"/>
        <end position="88"/>
    </location>
</feature>
<evidence type="ECO:0000259" key="2">
    <source>
        <dbReference type="PROSITE" id="PS50943"/>
    </source>
</evidence>
<evidence type="ECO:0000313" key="4">
    <source>
        <dbReference type="Proteomes" id="UP001601992"/>
    </source>
</evidence>
<reference evidence="3 4" key="1">
    <citation type="submission" date="2024-10" db="EMBL/GenBank/DDBJ databases">
        <title>The Natural Products Discovery Center: Release of the First 8490 Sequenced Strains for Exploring Actinobacteria Biosynthetic Diversity.</title>
        <authorList>
            <person name="Kalkreuter E."/>
            <person name="Kautsar S.A."/>
            <person name="Yang D."/>
            <person name="Bader C.D."/>
            <person name="Teijaro C.N."/>
            <person name="Fluegel L."/>
            <person name="Davis C.M."/>
            <person name="Simpson J.R."/>
            <person name="Lauterbach L."/>
            <person name="Steele A.D."/>
            <person name="Gui C."/>
            <person name="Meng S."/>
            <person name="Li G."/>
            <person name="Viehrig K."/>
            <person name="Ye F."/>
            <person name="Su P."/>
            <person name="Kiefer A.F."/>
            <person name="Nichols A."/>
            <person name="Cepeda A.J."/>
            <person name="Yan W."/>
            <person name="Fan B."/>
            <person name="Jiang Y."/>
            <person name="Adhikari A."/>
            <person name="Zheng C.-J."/>
            <person name="Schuster L."/>
            <person name="Cowan T.M."/>
            <person name="Smanski M.J."/>
            <person name="Chevrette M.G."/>
            <person name="De Carvalho L.P.S."/>
            <person name="Shen B."/>
        </authorList>
    </citation>
    <scope>NUCLEOTIDE SEQUENCE [LARGE SCALE GENOMIC DNA]</scope>
    <source>
        <strain evidence="3 4">NPDC002593</strain>
    </source>
</reference>
<dbReference type="InterPro" id="IPR010982">
    <property type="entry name" value="Lambda_DNA-bd_dom_sf"/>
</dbReference>
<sequence>MTKSTTSVVQLRDGDEDSGGDPAMARRLLGTRLRTLRVAAGLKGYDVGRAIGASHSKISRLESGLLGFRLPDLEKLLTLYGVGDAARRTEYVNLARQANAPGHRHIDVEVAPRWYEPYLAFEDSATLVRSYSPGVVPELLQTPEYARELLSIARPGAPDDPGHTELLERRQRRLTGPDPLRLWVLLEQSVLRRQLGSTQVWRDQLGHLGRVGELVNVTIQIVPDHVCGPVLSAVPFSLMRFGNPDLSDIVHLYHATGAQFLDRPGDLDAYHSIWDRLCVKALEPTRSTRIIEGVACGAAV</sequence>
<accession>A0ABW6RWT7</accession>
<dbReference type="PROSITE" id="PS50943">
    <property type="entry name" value="HTH_CROC1"/>
    <property type="match status" value="1"/>
</dbReference>
<dbReference type="InterPro" id="IPR043917">
    <property type="entry name" value="DUF5753"/>
</dbReference>
<dbReference type="Gene3D" id="1.10.260.40">
    <property type="entry name" value="lambda repressor-like DNA-binding domains"/>
    <property type="match status" value="1"/>
</dbReference>
<comment type="caution">
    <text evidence="3">The sequence shown here is derived from an EMBL/GenBank/DDBJ whole genome shotgun (WGS) entry which is preliminary data.</text>
</comment>